<evidence type="ECO:0000313" key="10">
    <source>
        <dbReference type="EMBL" id="GLX81834.1"/>
    </source>
</evidence>
<keyword evidence="11" id="KW-1185">Reference proteome</keyword>
<dbReference type="Gene3D" id="3.30.565.10">
    <property type="entry name" value="Histidine kinase-like ATPase, C-terminal domain"/>
    <property type="match status" value="1"/>
</dbReference>
<keyword evidence="7" id="KW-0067">ATP-binding</keyword>
<evidence type="ECO:0000256" key="5">
    <source>
        <dbReference type="ARBA" id="ARBA00022741"/>
    </source>
</evidence>
<dbReference type="EC" id="2.7.13.3" evidence="2"/>
<dbReference type="SUPFAM" id="SSF55781">
    <property type="entry name" value="GAF domain-like"/>
    <property type="match status" value="1"/>
</dbReference>
<reference evidence="10 11" key="1">
    <citation type="submission" date="2023-03" db="EMBL/GenBank/DDBJ databases">
        <title>Draft genome sequence of Thalassotalea eurytherma JCM 18482T.</title>
        <authorList>
            <person name="Sawabe T."/>
        </authorList>
    </citation>
    <scope>NUCLEOTIDE SEQUENCE [LARGE SCALE GENOMIC DNA]</scope>
    <source>
        <strain evidence="10 11">JCM 18482</strain>
    </source>
</reference>
<comment type="catalytic activity">
    <reaction evidence="1">
        <text>ATP + protein L-histidine = ADP + protein N-phospho-L-histidine.</text>
        <dbReference type="EC" id="2.7.13.3"/>
    </reaction>
</comment>
<protein>
    <recommendedName>
        <fullName evidence="2">histidine kinase</fullName>
        <ecNumber evidence="2">2.7.13.3</ecNumber>
    </recommendedName>
</protein>
<gene>
    <name evidence="10" type="ORF">theurythT_12860</name>
</gene>
<evidence type="ECO:0000256" key="7">
    <source>
        <dbReference type="ARBA" id="ARBA00022840"/>
    </source>
</evidence>
<dbReference type="InterPro" id="IPR003661">
    <property type="entry name" value="HisK_dim/P_dom"/>
</dbReference>
<dbReference type="Gene3D" id="3.30.450.40">
    <property type="match status" value="1"/>
</dbReference>
<evidence type="ECO:0000256" key="2">
    <source>
        <dbReference type="ARBA" id="ARBA00012438"/>
    </source>
</evidence>
<feature type="domain" description="Histidine kinase" evidence="9">
    <location>
        <begin position="235"/>
        <end position="460"/>
    </location>
</feature>
<dbReference type="InterPro" id="IPR050980">
    <property type="entry name" value="2C_sensor_his_kinase"/>
</dbReference>
<keyword evidence="4" id="KW-0808">Transferase</keyword>
<keyword evidence="5" id="KW-0547">Nucleotide-binding</keyword>
<dbReference type="CDD" id="cd00082">
    <property type="entry name" value="HisKA"/>
    <property type="match status" value="1"/>
</dbReference>
<organism evidence="10 11">
    <name type="scientific">Thalassotalea eurytherma</name>
    <dbReference type="NCBI Taxonomy" id="1144278"/>
    <lineage>
        <taxon>Bacteria</taxon>
        <taxon>Pseudomonadati</taxon>
        <taxon>Pseudomonadota</taxon>
        <taxon>Gammaproteobacteria</taxon>
        <taxon>Alteromonadales</taxon>
        <taxon>Colwelliaceae</taxon>
        <taxon>Thalassotalea</taxon>
    </lineage>
</organism>
<feature type="coiled-coil region" evidence="8">
    <location>
        <begin position="185"/>
        <end position="216"/>
    </location>
</feature>
<dbReference type="PANTHER" id="PTHR44936">
    <property type="entry name" value="SENSOR PROTEIN CREC"/>
    <property type="match status" value="1"/>
</dbReference>
<dbReference type="InterPro" id="IPR004358">
    <property type="entry name" value="Sig_transdc_His_kin-like_C"/>
</dbReference>
<evidence type="ECO:0000256" key="3">
    <source>
        <dbReference type="ARBA" id="ARBA00022553"/>
    </source>
</evidence>
<dbReference type="InterPro" id="IPR003594">
    <property type="entry name" value="HATPase_dom"/>
</dbReference>
<proteinExistence type="predicted"/>
<keyword evidence="3" id="KW-0597">Phosphoprotein</keyword>
<dbReference type="Gene3D" id="1.10.287.130">
    <property type="match status" value="1"/>
</dbReference>
<evidence type="ECO:0000259" key="9">
    <source>
        <dbReference type="PROSITE" id="PS50109"/>
    </source>
</evidence>
<dbReference type="RefSeq" id="WP_284207180.1">
    <property type="nucleotide sequence ID" value="NZ_BSSU01000006.1"/>
</dbReference>
<sequence length="460" mass="51750">MKTSVDYWKRAQQLEAGRNEVLRLVARNEPLTNILDVLCQQASVYNPDMFCSILEYNEVAKSLHPKASVGLPDFYCEALEGVVIGPGVGSCGTAAFIKELVIVEDINTHPYWNQYKDLALSAGVQSCWSHPIVGAHGKLYGTYAIYYAEPKKPSEEDLKFIELNAYLATIVYENHFNRIQILEQNKTLSQTLDARSQQLMQANQELSRLIEEQRQAHHVEISSEKSQTTNRLVAGFSHEISTPITNAQLSIHSIYDKTLSLRNDFTSNQITKQQLNSYLTSIEQLSQISTQSLDRVNELLSTFRGLNFNDATNDNVAFSLEDFLNDVIDAKKQVLEGHEVTIACDGIKITSQKEVLWQIFNELIDNTIVHGFGSTETGRIHINAHADENLVVINLQDDGQGIDEITRKRLFEPFFTDKRHLKKLGLGLSLVQNALTTNLNGNIAVENSPKGVRFKIELPQ</sequence>
<dbReference type="PANTHER" id="PTHR44936:SF10">
    <property type="entry name" value="SENSOR PROTEIN RSTB"/>
    <property type="match status" value="1"/>
</dbReference>
<evidence type="ECO:0000256" key="6">
    <source>
        <dbReference type="ARBA" id="ARBA00022777"/>
    </source>
</evidence>
<dbReference type="PROSITE" id="PS50109">
    <property type="entry name" value="HIS_KIN"/>
    <property type="match status" value="1"/>
</dbReference>
<dbReference type="EMBL" id="BSSU01000006">
    <property type="protein sequence ID" value="GLX81834.1"/>
    <property type="molecule type" value="Genomic_DNA"/>
</dbReference>
<dbReference type="InterPro" id="IPR029016">
    <property type="entry name" value="GAF-like_dom_sf"/>
</dbReference>
<evidence type="ECO:0000313" key="11">
    <source>
        <dbReference type="Proteomes" id="UP001157133"/>
    </source>
</evidence>
<dbReference type="InterPro" id="IPR005467">
    <property type="entry name" value="His_kinase_dom"/>
</dbReference>
<evidence type="ECO:0000256" key="1">
    <source>
        <dbReference type="ARBA" id="ARBA00000085"/>
    </source>
</evidence>
<dbReference type="Pfam" id="PF02518">
    <property type="entry name" value="HATPase_c"/>
    <property type="match status" value="1"/>
</dbReference>
<comment type="caution">
    <text evidence="10">The sequence shown here is derived from an EMBL/GenBank/DDBJ whole genome shotgun (WGS) entry which is preliminary data.</text>
</comment>
<dbReference type="Proteomes" id="UP001157133">
    <property type="component" value="Unassembled WGS sequence"/>
</dbReference>
<dbReference type="Pfam" id="PF13185">
    <property type="entry name" value="GAF_2"/>
    <property type="match status" value="1"/>
</dbReference>
<dbReference type="SMART" id="SM00387">
    <property type="entry name" value="HATPase_c"/>
    <property type="match status" value="1"/>
</dbReference>
<keyword evidence="8" id="KW-0175">Coiled coil</keyword>
<name>A0ABQ6H2W0_9GAMM</name>
<evidence type="ECO:0000256" key="8">
    <source>
        <dbReference type="SAM" id="Coils"/>
    </source>
</evidence>
<evidence type="ECO:0000256" key="4">
    <source>
        <dbReference type="ARBA" id="ARBA00022679"/>
    </source>
</evidence>
<dbReference type="PRINTS" id="PR00344">
    <property type="entry name" value="BCTRLSENSOR"/>
</dbReference>
<dbReference type="InterPro" id="IPR036890">
    <property type="entry name" value="HATPase_C_sf"/>
</dbReference>
<dbReference type="InterPro" id="IPR003018">
    <property type="entry name" value="GAF"/>
</dbReference>
<keyword evidence="6" id="KW-0418">Kinase</keyword>
<dbReference type="SUPFAM" id="SSF55874">
    <property type="entry name" value="ATPase domain of HSP90 chaperone/DNA topoisomerase II/histidine kinase"/>
    <property type="match status" value="1"/>
</dbReference>
<accession>A0ABQ6H2W0</accession>